<dbReference type="PANTHER" id="PTHR33112">
    <property type="entry name" value="DOMAIN PROTEIN, PUTATIVE-RELATED"/>
    <property type="match status" value="1"/>
</dbReference>
<proteinExistence type="predicted"/>
<dbReference type="EMBL" id="MU864516">
    <property type="protein sequence ID" value="KAK4183896.1"/>
    <property type="molecule type" value="Genomic_DNA"/>
</dbReference>
<dbReference type="PANTHER" id="PTHR33112:SF12">
    <property type="entry name" value="HETEROKARYON INCOMPATIBILITY DOMAIN-CONTAINING PROTEIN"/>
    <property type="match status" value="1"/>
</dbReference>
<name>A0AAN6WL99_9PEZI</name>
<feature type="domain" description="Heterokaryon incompatibility" evidence="2">
    <location>
        <begin position="89"/>
        <end position="273"/>
    </location>
</feature>
<feature type="region of interest" description="Disordered" evidence="1">
    <location>
        <begin position="227"/>
        <end position="249"/>
    </location>
</feature>
<reference evidence="3" key="2">
    <citation type="submission" date="2023-05" db="EMBL/GenBank/DDBJ databases">
        <authorList>
            <consortium name="Lawrence Berkeley National Laboratory"/>
            <person name="Steindorff A."/>
            <person name="Hensen N."/>
            <person name="Bonometti L."/>
            <person name="Westerberg I."/>
            <person name="Brannstrom I.O."/>
            <person name="Guillou S."/>
            <person name="Cros-Aarteil S."/>
            <person name="Calhoun S."/>
            <person name="Haridas S."/>
            <person name="Kuo A."/>
            <person name="Mondo S."/>
            <person name="Pangilinan J."/>
            <person name="Riley R."/>
            <person name="Labutti K."/>
            <person name="Andreopoulos B."/>
            <person name="Lipzen A."/>
            <person name="Chen C."/>
            <person name="Yanf M."/>
            <person name="Daum C."/>
            <person name="Ng V."/>
            <person name="Clum A."/>
            <person name="Ohm R."/>
            <person name="Martin F."/>
            <person name="Silar P."/>
            <person name="Natvig D."/>
            <person name="Lalanne C."/>
            <person name="Gautier V."/>
            <person name="Ament-Velasquez S.L."/>
            <person name="Kruys A."/>
            <person name="Hutchinson M.I."/>
            <person name="Powell A.J."/>
            <person name="Barry K."/>
            <person name="Miller A.N."/>
            <person name="Grigoriev I.V."/>
            <person name="Debuchy R."/>
            <person name="Gladieux P."/>
            <person name="Thoren M.H."/>
            <person name="Johannesson H."/>
        </authorList>
    </citation>
    <scope>NUCLEOTIDE SEQUENCE</scope>
    <source>
        <strain evidence="3">PSN309</strain>
    </source>
</reference>
<sequence>MPEHGMKEHLLPFLPYVEKGSIHPLESPYQPITTLSKPIHLDTLRSWLHICDAHHSCYAADVSPRVSWLIDVTRGCIISKNELPSCVKYVALSYVWGASRSTPWFTCLTKDTRDHLCQRGSLDRVVLPRTITDAIKLCKNLEICHLWVDRLCIVQDDESEKQQQLKVMAKIYEEAYFTLVAAQSHDAYGPLSSRRLISDLSPLSRFSSWVQTSFKVPALPWSNPHIHSVGDQAESGPNPTPGREPSSHHDVMTLQSVDLLRTVWFSRGWTFQEYLFSKRTVYFHNNTVNWECLTVSLHENQPCRDRIRINSFDGSYNAMGCICPKPTPSSSWMSCLNEVPIPPLTSMRSHMPLENWPNFRRYCRLVAIFTPRFFTYPEDVHDAFSGASQHWASVFPGGLVTGLPASVFDSALLWQPYSPMEPRVPSHKCKAGDAVFPSWSWMSYRGNVQSESWEPGFDVTLDHGLSPGWYVTKTIDRWEFSDTLEGERQAIPSTSDFDTASGWHSTHRWYEHDSIPGEKFYRPIPLALQSPEKTPALATRSRFLHTTSYVISWVPHTTTYHAFAGNCAILLLPYPDDKSSDSVQFAGILRLNTSVADIRDGIPAEVDLIELSSGYVSLYVGMRSQESGSQEPETDLMKHRLADVFDEWSLPQWKQPGGYDKVYEFYNVMWVKWLDEGKTVAERMAIGRVEKTAWEHMKMGKKRREVTLA</sequence>
<evidence type="ECO:0000259" key="2">
    <source>
        <dbReference type="Pfam" id="PF06985"/>
    </source>
</evidence>
<dbReference type="Pfam" id="PF06985">
    <property type="entry name" value="HET"/>
    <property type="match status" value="1"/>
</dbReference>
<dbReference type="InterPro" id="IPR010730">
    <property type="entry name" value="HET"/>
</dbReference>
<accession>A0AAN6WL99</accession>
<protein>
    <submittedName>
        <fullName evidence="3">Heterokaryon incompatibility protein-domain-containing protein</fullName>
    </submittedName>
</protein>
<evidence type="ECO:0000313" key="4">
    <source>
        <dbReference type="Proteomes" id="UP001302126"/>
    </source>
</evidence>
<organism evidence="3 4">
    <name type="scientific">Podospora australis</name>
    <dbReference type="NCBI Taxonomy" id="1536484"/>
    <lineage>
        <taxon>Eukaryota</taxon>
        <taxon>Fungi</taxon>
        <taxon>Dikarya</taxon>
        <taxon>Ascomycota</taxon>
        <taxon>Pezizomycotina</taxon>
        <taxon>Sordariomycetes</taxon>
        <taxon>Sordariomycetidae</taxon>
        <taxon>Sordariales</taxon>
        <taxon>Podosporaceae</taxon>
        <taxon>Podospora</taxon>
    </lineage>
</organism>
<dbReference type="Proteomes" id="UP001302126">
    <property type="component" value="Unassembled WGS sequence"/>
</dbReference>
<keyword evidence="4" id="KW-1185">Reference proteome</keyword>
<dbReference type="AlphaFoldDB" id="A0AAN6WL99"/>
<evidence type="ECO:0000256" key="1">
    <source>
        <dbReference type="SAM" id="MobiDB-lite"/>
    </source>
</evidence>
<gene>
    <name evidence="3" type="ORF">QBC35DRAFT_77846</name>
</gene>
<comment type="caution">
    <text evidence="3">The sequence shown here is derived from an EMBL/GenBank/DDBJ whole genome shotgun (WGS) entry which is preliminary data.</text>
</comment>
<evidence type="ECO:0000313" key="3">
    <source>
        <dbReference type="EMBL" id="KAK4183896.1"/>
    </source>
</evidence>
<reference evidence="3" key="1">
    <citation type="journal article" date="2023" name="Mol. Phylogenet. Evol.">
        <title>Genome-scale phylogeny and comparative genomics of the fungal order Sordariales.</title>
        <authorList>
            <person name="Hensen N."/>
            <person name="Bonometti L."/>
            <person name="Westerberg I."/>
            <person name="Brannstrom I.O."/>
            <person name="Guillou S."/>
            <person name="Cros-Aarteil S."/>
            <person name="Calhoun S."/>
            <person name="Haridas S."/>
            <person name="Kuo A."/>
            <person name="Mondo S."/>
            <person name="Pangilinan J."/>
            <person name="Riley R."/>
            <person name="LaButti K."/>
            <person name="Andreopoulos B."/>
            <person name="Lipzen A."/>
            <person name="Chen C."/>
            <person name="Yan M."/>
            <person name="Daum C."/>
            <person name="Ng V."/>
            <person name="Clum A."/>
            <person name="Steindorff A."/>
            <person name="Ohm R.A."/>
            <person name="Martin F."/>
            <person name="Silar P."/>
            <person name="Natvig D.O."/>
            <person name="Lalanne C."/>
            <person name="Gautier V."/>
            <person name="Ament-Velasquez S.L."/>
            <person name="Kruys A."/>
            <person name="Hutchinson M.I."/>
            <person name="Powell A.J."/>
            <person name="Barry K."/>
            <person name="Miller A.N."/>
            <person name="Grigoriev I.V."/>
            <person name="Debuchy R."/>
            <person name="Gladieux P."/>
            <person name="Hiltunen Thoren M."/>
            <person name="Johannesson H."/>
        </authorList>
    </citation>
    <scope>NUCLEOTIDE SEQUENCE</scope>
    <source>
        <strain evidence="3">PSN309</strain>
    </source>
</reference>